<dbReference type="EMBL" id="JACHGW010000002">
    <property type="protein sequence ID" value="MBB6050543.1"/>
    <property type="molecule type" value="Genomic_DNA"/>
</dbReference>
<dbReference type="Gene3D" id="2.60.120.260">
    <property type="entry name" value="Galactose-binding domain-like"/>
    <property type="match status" value="1"/>
</dbReference>
<dbReference type="SUPFAM" id="SSF49303">
    <property type="entry name" value="beta-Galactosidase/glucuronidase domain"/>
    <property type="match status" value="1"/>
</dbReference>
<dbReference type="PANTHER" id="PTHR42732">
    <property type="entry name" value="BETA-GALACTOSIDASE"/>
    <property type="match status" value="1"/>
</dbReference>
<protein>
    <recommendedName>
        <fullName evidence="4">Glycoside hydrolase family 2 immunoglobulin-like beta-sandwich domain-containing protein</fullName>
    </recommendedName>
</protein>
<dbReference type="Gene3D" id="3.20.20.80">
    <property type="entry name" value="Glycosidases"/>
    <property type="match status" value="1"/>
</dbReference>
<gene>
    <name evidence="5" type="ORF">HNQ39_002334</name>
</gene>
<dbReference type="SUPFAM" id="SSF49785">
    <property type="entry name" value="Galactose-binding domain-like"/>
    <property type="match status" value="1"/>
</dbReference>
<evidence type="ECO:0000313" key="6">
    <source>
        <dbReference type="Proteomes" id="UP000520814"/>
    </source>
</evidence>
<keyword evidence="3" id="KW-0326">Glycosidase</keyword>
<dbReference type="Proteomes" id="UP000520814">
    <property type="component" value="Unassembled WGS sequence"/>
</dbReference>
<accession>A0A7W9SQV5</accession>
<dbReference type="Gene3D" id="2.60.40.10">
    <property type="entry name" value="Immunoglobulins"/>
    <property type="match status" value="1"/>
</dbReference>
<comment type="similarity">
    <text evidence="1">Belongs to the glycosyl hydrolase 2 family.</text>
</comment>
<dbReference type="InterPro" id="IPR017853">
    <property type="entry name" value="GH"/>
</dbReference>
<proteinExistence type="inferred from homology"/>
<dbReference type="GO" id="GO:0004553">
    <property type="term" value="F:hydrolase activity, hydrolyzing O-glycosyl compounds"/>
    <property type="evidence" value="ECO:0007669"/>
    <property type="project" value="InterPro"/>
</dbReference>
<evidence type="ECO:0000256" key="3">
    <source>
        <dbReference type="ARBA" id="ARBA00023295"/>
    </source>
</evidence>
<dbReference type="InterPro" id="IPR051913">
    <property type="entry name" value="GH2_Domain-Containing"/>
</dbReference>
<dbReference type="Pfam" id="PF00703">
    <property type="entry name" value="Glyco_hydro_2"/>
    <property type="match status" value="1"/>
</dbReference>
<organism evidence="5 6">
    <name type="scientific">Armatimonas rosea</name>
    <dbReference type="NCBI Taxonomy" id="685828"/>
    <lineage>
        <taxon>Bacteria</taxon>
        <taxon>Bacillati</taxon>
        <taxon>Armatimonadota</taxon>
        <taxon>Armatimonadia</taxon>
        <taxon>Armatimonadales</taxon>
        <taxon>Armatimonadaceae</taxon>
        <taxon>Armatimonas</taxon>
    </lineage>
</organism>
<dbReference type="InterPro" id="IPR013783">
    <property type="entry name" value="Ig-like_fold"/>
</dbReference>
<dbReference type="InterPro" id="IPR006102">
    <property type="entry name" value="Ig-like_GH2"/>
</dbReference>
<evidence type="ECO:0000259" key="4">
    <source>
        <dbReference type="Pfam" id="PF00703"/>
    </source>
</evidence>
<evidence type="ECO:0000256" key="1">
    <source>
        <dbReference type="ARBA" id="ARBA00007401"/>
    </source>
</evidence>
<name>A0A7W9SQV5_ARMRO</name>
<keyword evidence="6" id="KW-1185">Reference proteome</keyword>
<evidence type="ECO:0000313" key="5">
    <source>
        <dbReference type="EMBL" id="MBB6050543.1"/>
    </source>
</evidence>
<sequence>MDRRRFLQSTALGVWTMSEPEQPQEPARGWELRREGAKEWKPATVPGCWERDGIPGAVCGPVWYRTAPPAPTSGGAGTRLWWELDAVSYHCEGFADGAKIGEHTGLWDAFAWELPAGARELTLKVEKPGNERFPVKQTLAGFLPYVWGTWGGPWQDVRVRATGPARIQSVFALGELSGRLSGDIELDVAPGAAATLELRLSDAEGKVVVGRTLQASGSGKVPFELQLAKPQLWSPESPTCYLLTVVVGVGGRLSDQQTRTVGFRKLQVEGDRILLNDQPIYFRAPLSWGWYEQSMAPNPPLEVFEQELKKLKALGFNGMKLCLWIPPRRYFELADRLGVLLWVELPLWLPEKSAFFTQQTPGEYERIVRQIGDHPSIVLWTIGCELGEGLDTAFQGKLYAQVKKQTGSTLVRDNSGSAECYGGPLPEHADYWDFHLYCDLPFARTTFDAFAPRWRERQPFLFGEFADQDALRDLPAILKRDKTPPWWTLSDPQRNPKGVRWEYAVTEQRKALEENGLLPRLAELRESSAKQALLARKHTLELTRSYPFTTGYVVTGLCDTPITTAGLYDDLGELRYDPSAFNGDTVLFIEPDRGRAWTAGGDRPAWPDRWGVRVGEKVRRHVGVSHFGKGLGPGAVLRWSTSTGQSGQLTLAPLTTGEVKELGLIEFVAPEKAQKLTLTVELTAAGKTLSQNTWPLWAFETPRTGQSVSLYDPFQVLKGFPEATRWQVAPQTPLPLGLGGPGIVVTTTWSDALLTFAQNGGRVLYLQPNAATGLRATELPFFREALRLFENHPSWGSFPHEKTTDLLFYGLASDCALELDALQSFGVALTPILTRVDARTSKLHSYICEAQVGAGKLLLTTLRPYGGLGDQPSGLERATCGVALLRAWLEWLAR</sequence>
<dbReference type="InterPro" id="IPR036156">
    <property type="entry name" value="Beta-gal/glucu_dom_sf"/>
</dbReference>
<dbReference type="SUPFAM" id="SSF51445">
    <property type="entry name" value="(Trans)glycosidases"/>
    <property type="match status" value="1"/>
</dbReference>
<comment type="caution">
    <text evidence="5">The sequence shown here is derived from an EMBL/GenBank/DDBJ whole genome shotgun (WGS) entry which is preliminary data.</text>
</comment>
<keyword evidence="2" id="KW-0378">Hydrolase</keyword>
<dbReference type="InterPro" id="IPR008979">
    <property type="entry name" value="Galactose-bd-like_sf"/>
</dbReference>
<dbReference type="AlphaFoldDB" id="A0A7W9SQV5"/>
<dbReference type="GO" id="GO:0005975">
    <property type="term" value="P:carbohydrate metabolic process"/>
    <property type="evidence" value="ECO:0007669"/>
    <property type="project" value="InterPro"/>
</dbReference>
<dbReference type="RefSeq" id="WP_184195697.1">
    <property type="nucleotide sequence ID" value="NZ_JACHGW010000002.1"/>
</dbReference>
<feature type="domain" description="Glycoside hydrolase family 2 immunoglobulin-like beta-sandwich" evidence="4">
    <location>
        <begin position="167"/>
        <end position="264"/>
    </location>
</feature>
<evidence type="ECO:0000256" key="2">
    <source>
        <dbReference type="ARBA" id="ARBA00022801"/>
    </source>
</evidence>
<reference evidence="5 6" key="1">
    <citation type="submission" date="2020-08" db="EMBL/GenBank/DDBJ databases">
        <title>Genomic Encyclopedia of Type Strains, Phase IV (KMG-IV): sequencing the most valuable type-strain genomes for metagenomic binning, comparative biology and taxonomic classification.</title>
        <authorList>
            <person name="Goeker M."/>
        </authorList>
    </citation>
    <scope>NUCLEOTIDE SEQUENCE [LARGE SCALE GENOMIC DNA]</scope>
    <source>
        <strain evidence="5 6">DSM 23562</strain>
    </source>
</reference>
<dbReference type="PANTHER" id="PTHR42732:SF1">
    <property type="entry name" value="BETA-MANNOSIDASE"/>
    <property type="match status" value="1"/>
</dbReference>